<evidence type="ECO:0000313" key="1">
    <source>
        <dbReference type="EMBL" id="KAI7754745.1"/>
    </source>
</evidence>
<keyword evidence="2" id="KW-1185">Reference proteome</keyword>
<proteinExistence type="predicted"/>
<sequence length="103" mass="11326">MGKTVFELQSNKGEVLPAHKFGTHDVVVLKPNKDDLGSPALGQGVDSSITIAFDDVLEEGLNSPLGIEKVANEALNSKLLKVKDRNTKRDIRKELKMLSIEER</sequence>
<evidence type="ECO:0000313" key="2">
    <source>
        <dbReference type="Proteomes" id="UP001206925"/>
    </source>
</evidence>
<protein>
    <submittedName>
        <fullName evidence="1">Uncharacterized protein</fullName>
    </submittedName>
</protein>
<dbReference type="Proteomes" id="UP001206925">
    <property type="component" value="Unassembled WGS sequence"/>
</dbReference>
<gene>
    <name evidence="1" type="ORF">M8C21_029070</name>
</gene>
<name>A0AAD5DAU8_AMBAR</name>
<accession>A0AAD5DAU8</accession>
<organism evidence="1 2">
    <name type="scientific">Ambrosia artemisiifolia</name>
    <name type="common">Common ragweed</name>
    <dbReference type="NCBI Taxonomy" id="4212"/>
    <lineage>
        <taxon>Eukaryota</taxon>
        <taxon>Viridiplantae</taxon>
        <taxon>Streptophyta</taxon>
        <taxon>Embryophyta</taxon>
        <taxon>Tracheophyta</taxon>
        <taxon>Spermatophyta</taxon>
        <taxon>Magnoliopsida</taxon>
        <taxon>eudicotyledons</taxon>
        <taxon>Gunneridae</taxon>
        <taxon>Pentapetalae</taxon>
        <taxon>asterids</taxon>
        <taxon>campanulids</taxon>
        <taxon>Asterales</taxon>
        <taxon>Asteraceae</taxon>
        <taxon>Asteroideae</taxon>
        <taxon>Heliantheae alliance</taxon>
        <taxon>Heliantheae</taxon>
        <taxon>Ambrosia</taxon>
    </lineage>
</organism>
<comment type="caution">
    <text evidence="1">The sequence shown here is derived from an EMBL/GenBank/DDBJ whole genome shotgun (WGS) entry which is preliminary data.</text>
</comment>
<dbReference type="Gene3D" id="2.40.30.270">
    <property type="match status" value="1"/>
</dbReference>
<reference evidence="1" key="1">
    <citation type="submission" date="2022-06" db="EMBL/GenBank/DDBJ databases">
        <title>Uncovering the hologenomic basis of an extraordinary plant invasion.</title>
        <authorList>
            <person name="Bieker V.C."/>
            <person name="Martin M.D."/>
            <person name="Gilbert T."/>
            <person name="Hodgins K."/>
            <person name="Battlay P."/>
            <person name="Petersen B."/>
            <person name="Wilson J."/>
        </authorList>
    </citation>
    <scope>NUCLEOTIDE SEQUENCE</scope>
    <source>
        <strain evidence="1">AA19_3_7</strain>
        <tissue evidence="1">Leaf</tissue>
    </source>
</reference>
<dbReference type="EMBL" id="JAMZMK010002589">
    <property type="protein sequence ID" value="KAI7754745.1"/>
    <property type="molecule type" value="Genomic_DNA"/>
</dbReference>
<dbReference type="AlphaFoldDB" id="A0AAD5DAU8"/>